<proteinExistence type="predicted"/>
<reference evidence="2 3" key="1">
    <citation type="submission" date="2016-10" db="EMBL/GenBank/DDBJ databases">
        <authorList>
            <person name="de Groot N.N."/>
        </authorList>
    </citation>
    <scope>NUCLEOTIDE SEQUENCE [LARGE SCALE GENOMIC DNA]</scope>
    <source>
        <strain evidence="2 3">CGMCC 4.2022</strain>
    </source>
</reference>
<feature type="region of interest" description="Disordered" evidence="1">
    <location>
        <begin position="1"/>
        <end position="52"/>
    </location>
</feature>
<evidence type="ECO:0000313" key="3">
    <source>
        <dbReference type="Proteomes" id="UP000199341"/>
    </source>
</evidence>
<accession>A0A1H0B0Z5</accession>
<sequence length="52" mass="5010">MDASGMAGDVDGRPPPGGPSTAPLTTGSSVGTTSRGARRPANDGRGPMSVQA</sequence>
<dbReference type="AlphaFoldDB" id="A0A1H0B0Z5"/>
<evidence type="ECO:0000256" key="1">
    <source>
        <dbReference type="SAM" id="MobiDB-lite"/>
    </source>
</evidence>
<dbReference type="Proteomes" id="UP000199341">
    <property type="component" value="Unassembled WGS sequence"/>
</dbReference>
<protein>
    <submittedName>
        <fullName evidence="2">Uncharacterized protein</fullName>
    </submittedName>
</protein>
<feature type="compositionally biased region" description="Low complexity" evidence="1">
    <location>
        <begin position="25"/>
        <end position="35"/>
    </location>
</feature>
<evidence type="ECO:0000313" key="2">
    <source>
        <dbReference type="EMBL" id="SDN39352.1"/>
    </source>
</evidence>
<name>A0A1H0B0Z5_9ACTN</name>
<dbReference type="EMBL" id="FNIE01000004">
    <property type="protein sequence ID" value="SDN39352.1"/>
    <property type="molecule type" value="Genomic_DNA"/>
</dbReference>
<dbReference type="RefSeq" id="WP_176930200.1">
    <property type="nucleotide sequence ID" value="NZ_FNIE01000004.1"/>
</dbReference>
<organism evidence="2 3">
    <name type="scientific">Actinacidiphila guanduensis</name>
    <dbReference type="NCBI Taxonomy" id="310781"/>
    <lineage>
        <taxon>Bacteria</taxon>
        <taxon>Bacillati</taxon>
        <taxon>Actinomycetota</taxon>
        <taxon>Actinomycetes</taxon>
        <taxon>Kitasatosporales</taxon>
        <taxon>Streptomycetaceae</taxon>
        <taxon>Actinacidiphila</taxon>
    </lineage>
</organism>
<gene>
    <name evidence="2" type="ORF">SAMN05216259_1046</name>
</gene>
<keyword evidence="3" id="KW-1185">Reference proteome</keyword>